<dbReference type="GO" id="GO:0052621">
    <property type="term" value="F:diguanylate cyclase activity"/>
    <property type="evidence" value="ECO:0007669"/>
    <property type="project" value="TreeGrafter"/>
</dbReference>
<organism evidence="3 4">
    <name type="scientific">Orenia marismortui</name>
    <dbReference type="NCBI Taxonomy" id="46469"/>
    <lineage>
        <taxon>Bacteria</taxon>
        <taxon>Bacillati</taxon>
        <taxon>Bacillota</taxon>
        <taxon>Clostridia</taxon>
        <taxon>Halanaerobiales</taxon>
        <taxon>Halobacteroidaceae</taxon>
        <taxon>Orenia</taxon>
    </lineage>
</organism>
<dbReference type="InterPro" id="IPR003018">
    <property type="entry name" value="GAF"/>
</dbReference>
<dbReference type="RefSeq" id="WP_134115025.1">
    <property type="nucleotide sequence ID" value="NZ_SOEG01000003.1"/>
</dbReference>
<dbReference type="SUPFAM" id="SSF55073">
    <property type="entry name" value="Nucleotide cyclase"/>
    <property type="match status" value="1"/>
</dbReference>
<dbReference type="STRING" id="926561.GCA_000379025_01839"/>
<dbReference type="Proteomes" id="UP000295832">
    <property type="component" value="Unassembled WGS sequence"/>
</dbReference>
<dbReference type="FunFam" id="3.30.70.270:FF:000001">
    <property type="entry name" value="Diguanylate cyclase domain protein"/>
    <property type="match status" value="1"/>
</dbReference>
<feature type="transmembrane region" description="Helical" evidence="1">
    <location>
        <begin position="69"/>
        <end position="92"/>
    </location>
</feature>
<dbReference type="GO" id="GO:1902201">
    <property type="term" value="P:negative regulation of bacterial-type flagellum-dependent cell motility"/>
    <property type="evidence" value="ECO:0007669"/>
    <property type="project" value="TreeGrafter"/>
</dbReference>
<dbReference type="Pfam" id="PF00990">
    <property type="entry name" value="GGDEF"/>
    <property type="match status" value="1"/>
</dbReference>
<name>A0A4R8HBV4_9FIRM</name>
<dbReference type="InterPro" id="IPR000160">
    <property type="entry name" value="GGDEF_dom"/>
</dbReference>
<reference evidence="3 4" key="1">
    <citation type="submission" date="2019-03" db="EMBL/GenBank/DDBJ databases">
        <title>Subsurface microbial communities from deep shales in Ohio and West Virginia, USA.</title>
        <authorList>
            <person name="Wrighton K."/>
        </authorList>
    </citation>
    <scope>NUCLEOTIDE SEQUENCE [LARGE SCALE GENOMIC DNA]</scope>
    <source>
        <strain evidence="3 4">MSL 6dP</strain>
    </source>
</reference>
<dbReference type="SMART" id="SM00267">
    <property type="entry name" value="GGDEF"/>
    <property type="match status" value="1"/>
</dbReference>
<dbReference type="InterPro" id="IPR050469">
    <property type="entry name" value="Diguanylate_Cyclase"/>
</dbReference>
<keyword evidence="1" id="KW-1133">Transmembrane helix</keyword>
<dbReference type="GO" id="GO:0043709">
    <property type="term" value="P:cell adhesion involved in single-species biofilm formation"/>
    <property type="evidence" value="ECO:0007669"/>
    <property type="project" value="TreeGrafter"/>
</dbReference>
<dbReference type="InterPro" id="IPR043128">
    <property type="entry name" value="Rev_trsase/Diguanyl_cyclase"/>
</dbReference>
<dbReference type="AlphaFoldDB" id="A0A4R8HBV4"/>
<feature type="transmembrane region" description="Helical" evidence="1">
    <location>
        <begin position="44"/>
        <end position="63"/>
    </location>
</feature>
<feature type="transmembrane region" description="Helical" evidence="1">
    <location>
        <begin position="6"/>
        <end position="24"/>
    </location>
</feature>
<evidence type="ECO:0000313" key="3">
    <source>
        <dbReference type="EMBL" id="TDX53319.1"/>
    </source>
</evidence>
<dbReference type="EMBL" id="SOEG01000003">
    <property type="protein sequence ID" value="TDX53319.1"/>
    <property type="molecule type" value="Genomic_DNA"/>
</dbReference>
<dbReference type="InterPro" id="IPR029016">
    <property type="entry name" value="GAF-like_dom_sf"/>
</dbReference>
<evidence type="ECO:0000259" key="2">
    <source>
        <dbReference type="PROSITE" id="PS50887"/>
    </source>
</evidence>
<dbReference type="NCBIfam" id="TIGR00254">
    <property type="entry name" value="GGDEF"/>
    <property type="match status" value="1"/>
</dbReference>
<dbReference type="InterPro" id="IPR029787">
    <property type="entry name" value="Nucleotide_cyclase"/>
</dbReference>
<comment type="caution">
    <text evidence="3">The sequence shown here is derived from an EMBL/GenBank/DDBJ whole genome shotgun (WGS) entry which is preliminary data.</text>
</comment>
<evidence type="ECO:0000313" key="4">
    <source>
        <dbReference type="Proteomes" id="UP000295832"/>
    </source>
</evidence>
<sequence length="688" mass="78064">MGEITLGIYLLLKLSIFISVTYLITNFKFSFGKKVTDISKKNKFYLNISFILLLLFLGSYFLGAYNIGLYYLVIILSGKLLGRPYGLILGLIAAMYSNYLGINLYSFALEAILIGVAIDLISFFDLKNIDDKLENLYISLVLALILIYQDDLIVNFIFNTLTFWVTLMIINNYNRKIQLLKDKEKELEDVSLTCNSLTGLHDINNRMSSNFTLEETYDSLVEIGCEQLGINYGGLLAESEEEGYFDIKSFVGLDRKYLKKMKIKKSNLYFGHPLKESGSVIINSLDKEENEDATLFIEDGFKSLLISPIFIEGDIKAIVFFLHKEEGFFSNRHLMPIQTIVEQAPLVIEKAHFFEKMERNVAGLSTLQRTSNTINSTLNLDEVINLTVDVVMGTMGVSMSGLFLVNDENEDKLDLVASVGFPQNEDKEKLINLAEEIAWRTIKEDSPLITDEVPKEAKEKFDFINLMSAVIIPLKVRGRVLGVIAAAQVGFKRNFKEADRRFLTTLANQMAIAIENATIYKQMEELATRDGLTKLYNHSYFQNSLRREISMANRYNRELSLIIMDIDNFKDFNDTYGHQVGDEVLKNLARLLEAEARDTDIVARYGGEEFTIILPETDSEGVVIMAERINKRVREMVVSYDNLRLKVTISIGAANYKFGKSQKELISAADNALYQAKENGKDQTCLAE</sequence>
<dbReference type="Pfam" id="PF13185">
    <property type="entry name" value="GAF_2"/>
    <property type="match status" value="2"/>
</dbReference>
<keyword evidence="4" id="KW-1185">Reference proteome</keyword>
<dbReference type="SMART" id="SM00065">
    <property type="entry name" value="GAF"/>
    <property type="match status" value="2"/>
</dbReference>
<accession>A0A4R8HBV4</accession>
<feature type="transmembrane region" description="Helical" evidence="1">
    <location>
        <begin position="136"/>
        <end position="169"/>
    </location>
</feature>
<dbReference type="PANTHER" id="PTHR45138:SF9">
    <property type="entry name" value="DIGUANYLATE CYCLASE DGCM-RELATED"/>
    <property type="match status" value="1"/>
</dbReference>
<keyword evidence="1" id="KW-0812">Transmembrane</keyword>
<dbReference type="PROSITE" id="PS50887">
    <property type="entry name" value="GGDEF"/>
    <property type="match status" value="1"/>
</dbReference>
<dbReference type="Gene3D" id="3.30.450.40">
    <property type="match status" value="2"/>
</dbReference>
<dbReference type="GO" id="GO:0005886">
    <property type="term" value="C:plasma membrane"/>
    <property type="evidence" value="ECO:0007669"/>
    <property type="project" value="TreeGrafter"/>
</dbReference>
<feature type="domain" description="GGDEF" evidence="2">
    <location>
        <begin position="557"/>
        <end position="688"/>
    </location>
</feature>
<gene>
    <name evidence="3" type="ORF">C7959_103172</name>
</gene>
<feature type="transmembrane region" description="Helical" evidence="1">
    <location>
        <begin position="104"/>
        <end position="124"/>
    </location>
</feature>
<dbReference type="CDD" id="cd01949">
    <property type="entry name" value="GGDEF"/>
    <property type="match status" value="1"/>
</dbReference>
<keyword evidence="1" id="KW-0472">Membrane</keyword>
<dbReference type="PANTHER" id="PTHR45138">
    <property type="entry name" value="REGULATORY COMPONENTS OF SENSORY TRANSDUCTION SYSTEM"/>
    <property type="match status" value="1"/>
</dbReference>
<dbReference type="Gene3D" id="3.30.70.270">
    <property type="match status" value="1"/>
</dbReference>
<protein>
    <submittedName>
        <fullName evidence="3">Diguanylate cyclase (GGDEF)-like protein</fullName>
    </submittedName>
</protein>
<proteinExistence type="predicted"/>
<dbReference type="SUPFAM" id="SSF55781">
    <property type="entry name" value="GAF domain-like"/>
    <property type="match status" value="2"/>
</dbReference>
<evidence type="ECO:0000256" key="1">
    <source>
        <dbReference type="SAM" id="Phobius"/>
    </source>
</evidence>